<evidence type="ECO:0000256" key="1">
    <source>
        <dbReference type="SAM" id="MobiDB-lite"/>
    </source>
</evidence>
<evidence type="ECO:0000313" key="4">
    <source>
        <dbReference type="Proteomes" id="UP001500556"/>
    </source>
</evidence>
<dbReference type="RefSeq" id="WP_345503080.1">
    <property type="nucleotide sequence ID" value="NZ_BAABLO010000009.1"/>
</dbReference>
<accession>A0ABP8Y7M9</accession>
<comment type="caution">
    <text evidence="3">The sequence shown here is derived from an EMBL/GenBank/DDBJ whole genome shotgun (WGS) entry which is preliminary data.</text>
</comment>
<gene>
    <name evidence="3" type="ORF">GCM10025782_20810</name>
</gene>
<keyword evidence="2" id="KW-0812">Transmembrane</keyword>
<sequence>MSRREAVARATIVALAAAGVVVLLWSAWRVLTTPLPNSAAAAAWTLWVVSVAALVTFVLYLREVARHGLGVGRASWKPLPGVALLWVAGLTALVAFGFVLPERPADSAQSQVDSAAASPTTPTTPRPTTPRPTTTGTPTSPATSARVKSVAPSTTARATTRPRPVTTASPVRATTRKATPVPSPTSTSPTPSTTTTDPLLDIVLPPGHGRRPTEPPPSR</sequence>
<keyword evidence="2" id="KW-0472">Membrane</keyword>
<dbReference type="Proteomes" id="UP001500556">
    <property type="component" value="Unassembled WGS sequence"/>
</dbReference>
<name>A0ABP8Y7M9_9MICO</name>
<reference evidence="4" key="1">
    <citation type="journal article" date="2019" name="Int. J. Syst. Evol. Microbiol.">
        <title>The Global Catalogue of Microorganisms (GCM) 10K type strain sequencing project: providing services to taxonomists for standard genome sequencing and annotation.</title>
        <authorList>
            <consortium name="The Broad Institute Genomics Platform"/>
            <consortium name="The Broad Institute Genome Sequencing Center for Infectious Disease"/>
            <person name="Wu L."/>
            <person name="Ma J."/>
        </authorList>
    </citation>
    <scope>NUCLEOTIDE SEQUENCE [LARGE SCALE GENOMIC DNA]</scope>
    <source>
        <strain evidence="4">JCM 18961</strain>
    </source>
</reference>
<keyword evidence="4" id="KW-1185">Reference proteome</keyword>
<proteinExistence type="predicted"/>
<feature type="transmembrane region" description="Helical" evidence="2">
    <location>
        <begin position="7"/>
        <end position="28"/>
    </location>
</feature>
<feature type="region of interest" description="Disordered" evidence="1">
    <location>
        <begin position="107"/>
        <end position="219"/>
    </location>
</feature>
<feature type="compositionally biased region" description="Low complexity" evidence="1">
    <location>
        <begin position="131"/>
        <end position="172"/>
    </location>
</feature>
<dbReference type="EMBL" id="BAABLO010000009">
    <property type="protein sequence ID" value="GAA4722761.1"/>
    <property type="molecule type" value="Genomic_DNA"/>
</dbReference>
<evidence type="ECO:0000313" key="3">
    <source>
        <dbReference type="EMBL" id="GAA4722761.1"/>
    </source>
</evidence>
<keyword evidence="2" id="KW-1133">Transmembrane helix</keyword>
<feature type="compositionally biased region" description="Low complexity" evidence="1">
    <location>
        <begin position="107"/>
        <end position="121"/>
    </location>
</feature>
<feature type="compositionally biased region" description="Low complexity" evidence="1">
    <location>
        <begin position="184"/>
        <end position="196"/>
    </location>
</feature>
<feature type="transmembrane region" description="Helical" evidence="2">
    <location>
        <begin position="82"/>
        <end position="100"/>
    </location>
</feature>
<organism evidence="3 4">
    <name type="scientific">Pedococcus ginsenosidimutans</name>
    <dbReference type="NCBI Taxonomy" id="490570"/>
    <lineage>
        <taxon>Bacteria</taxon>
        <taxon>Bacillati</taxon>
        <taxon>Actinomycetota</taxon>
        <taxon>Actinomycetes</taxon>
        <taxon>Micrococcales</taxon>
        <taxon>Intrasporangiaceae</taxon>
        <taxon>Pedococcus</taxon>
    </lineage>
</organism>
<protein>
    <submittedName>
        <fullName evidence="3">Uncharacterized protein</fullName>
    </submittedName>
</protein>
<evidence type="ECO:0000256" key="2">
    <source>
        <dbReference type="SAM" id="Phobius"/>
    </source>
</evidence>
<feature type="transmembrane region" description="Helical" evidence="2">
    <location>
        <begin position="40"/>
        <end position="61"/>
    </location>
</feature>